<dbReference type="EMBL" id="MK500468">
    <property type="protein sequence ID" value="QBK90184.1"/>
    <property type="molecule type" value="Genomic_DNA"/>
</dbReference>
<reference evidence="1" key="1">
    <citation type="journal article" date="2019" name="MBio">
        <title>Virus Genomes from Deep Sea Sediments Expand the Ocean Megavirome and Support Independent Origins of Viral Gigantism.</title>
        <authorList>
            <person name="Backstrom D."/>
            <person name="Yutin N."/>
            <person name="Jorgensen S.L."/>
            <person name="Dharamshi J."/>
            <person name="Homa F."/>
            <person name="Zaremba-Niedwiedzka K."/>
            <person name="Spang A."/>
            <person name="Wolf Y.I."/>
            <person name="Koonin E.V."/>
            <person name="Ettema T.J."/>
        </authorList>
    </citation>
    <scope>NUCLEOTIDE SEQUENCE</scope>
</reference>
<gene>
    <name evidence="1" type="ORF">LCPAC102_00970</name>
</gene>
<evidence type="ECO:0000313" key="1">
    <source>
        <dbReference type="EMBL" id="QBK90184.1"/>
    </source>
</evidence>
<name>A0A481Z401_9VIRU</name>
<protein>
    <submittedName>
        <fullName evidence="1">Uncharacterized protein</fullName>
    </submittedName>
</protein>
<accession>A0A481Z401</accession>
<organism evidence="1">
    <name type="scientific">Pithovirus LCPAC102</name>
    <dbReference type="NCBI Taxonomy" id="2506587"/>
    <lineage>
        <taxon>Viruses</taxon>
        <taxon>Pithoviruses</taxon>
    </lineage>
</organism>
<proteinExistence type="predicted"/>
<sequence length="174" mass="20863">MNISKLLRSLNSKYNKDKYIKILKSIPIKYDVLSQSKIITTVLKIENDKKIWFNDIFNYPCTISDILINPNLYIFKYKGFKCYMFRISMSWMALIDVTKLKYMIVDDNDNINIKFINKLIDNDININYVNNYNNIIGFTYKYDINIHDTEYMNYEHINGCLKSIICQFTYLFNL</sequence>